<evidence type="ECO:0000256" key="2">
    <source>
        <dbReference type="ARBA" id="ARBA00023136"/>
    </source>
</evidence>
<dbReference type="GO" id="GO:0030215">
    <property type="term" value="F:semaphorin receptor binding"/>
    <property type="evidence" value="ECO:0007669"/>
    <property type="project" value="InterPro"/>
</dbReference>
<dbReference type="AlphaFoldDB" id="A0A8T2JAJ9"/>
<keyword evidence="11" id="KW-1185">Reference proteome</keyword>
<dbReference type="Gene3D" id="3.30.1680.10">
    <property type="entry name" value="ligand-binding face of the semaphorins, domain 2"/>
    <property type="match status" value="1"/>
</dbReference>
<evidence type="ECO:0000256" key="3">
    <source>
        <dbReference type="ARBA" id="ARBA00023157"/>
    </source>
</evidence>
<evidence type="ECO:0000256" key="1">
    <source>
        <dbReference type="ARBA" id="ARBA00004370"/>
    </source>
</evidence>
<feature type="chain" id="PRO_5035725052" description="Sema domain-containing protein" evidence="8">
    <location>
        <begin position="21"/>
        <end position="1009"/>
    </location>
</feature>
<reference evidence="10" key="1">
    <citation type="thesis" date="2020" institute="ProQuest LLC" country="789 East Eisenhower Parkway, Ann Arbor, MI, USA">
        <title>Comparative Genomics and Chromosome Evolution.</title>
        <authorList>
            <person name="Mudd A.B."/>
        </authorList>
    </citation>
    <scope>NUCLEOTIDE SEQUENCE</scope>
    <source>
        <strain evidence="10">Female2</strain>
        <tissue evidence="10">Blood</tissue>
    </source>
</reference>
<dbReference type="GO" id="GO:0007411">
    <property type="term" value="P:axon guidance"/>
    <property type="evidence" value="ECO:0007669"/>
    <property type="project" value="TreeGrafter"/>
</dbReference>
<dbReference type="SUPFAM" id="SSF103575">
    <property type="entry name" value="Plexin repeat"/>
    <property type="match status" value="1"/>
</dbReference>
<evidence type="ECO:0000256" key="6">
    <source>
        <dbReference type="SAM" id="MobiDB-lite"/>
    </source>
</evidence>
<proteinExistence type="predicted"/>
<dbReference type="OrthoDB" id="9988752at2759"/>
<dbReference type="Gene3D" id="2.130.10.10">
    <property type="entry name" value="YVTN repeat-like/Quinoprotein amine dehydrogenase"/>
    <property type="match status" value="1"/>
</dbReference>
<feature type="compositionally biased region" description="Polar residues" evidence="6">
    <location>
        <begin position="868"/>
        <end position="880"/>
    </location>
</feature>
<name>A0A8T2JAJ9_9PIPI</name>
<feature type="domain" description="Sema" evidence="9">
    <location>
        <begin position="27"/>
        <end position="512"/>
    </location>
</feature>
<keyword evidence="7" id="KW-0812">Transmembrane</keyword>
<dbReference type="EMBL" id="JAACNH010000006">
    <property type="protein sequence ID" value="KAG8440498.1"/>
    <property type="molecule type" value="Genomic_DNA"/>
</dbReference>
<dbReference type="Proteomes" id="UP000812440">
    <property type="component" value="Chromosome 3"/>
</dbReference>
<feature type="region of interest" description="Disordered" evidence="6">
    <location>
        <begin position="768"/>
        <end position="808"/>
    </location>
</feature>
<dbReference type="SMART" id="SM00630">
    <property type="entry name" value="Sema"/>
    <property type="match status" value="1"/>
</dbReference>
<evidence type="ECO:0000313" key="10">
    <source>
        <dbReference type="EMBL" id="KAG8440498.1"/>
    </source>
</evidence>
<feature type="region of interest" description="Disordered" evidence="6">
    <location>
        <begin position="855"/>
        <end position="923"/>
    </location>
</feature>
<feature type="compositionally biased region" description="Polar residues" evidence="6">
    <location>
        <begin position="958"/>
        <end position="969"/>
    </location>
</feature>
<feature type="compositionally biased region" description="Polar residues" evidence="6">
    <location>
        <begin position="993"/>
        <end position="1009"/>
    </location>
</feature>
<comment type="caution">
    <text evidence="5">Lacks conserved residue(s) required for the propagation of feature annotation.</text>
</comment>
<dbReference type="PROSITE" id="PS51004">
    <property type="entry name" value="SEMA"/>
    <property type="match status" value="1"/>
</dbReference>
<evidence type="ECO:0000256" key="8">
    <source>
        <dbReference type="SAM" id="SignalP"/>
    </source>
</evidence>
<evidence type="ECO:0000313" key="11">
    <source>
        <dbReference type="Proteomes" id="UP000812440"/>
    </source>
</evidence>
<evidence type="ECO:0000256" key="5">
    <source>
        <dbReference type="PROSITE-ProRule" id="PRU00352"/>
    </source>
</evidence>
<dbReference type="InterPro" id="IPR001627">
    <property type="entry name" value="Semap_dom"/>
</dbReference>
<dbReference type="GO" id="GO:0071526">
    <property type="term" value="P:semaphorin-plexin signaling pathway"/>
    <property type="evidence" value="ECO:0007669"/>
    <property type="project" value="TreeGrafter"/>
</dbReference>
<keyword evidence="7" id="KW-1133">Transmembrane helix</keyword>
<protein>
    <recommendedName>
        <fullName evidence="9">Sema domain-containing protein</fullName>
    </recommendedName>
</protein>
<accession>A0A8T2JAJ9</accession>
<feature type="compositionally biased region" description="Polar residues" evidence="6">
    <location>
        <begin position="887"/>
        <end position="900"/>
    </location>
</feature>
<feature type="transmembrane region" description="Helical" evidence="7">
    <location>
        <begin position="587"/>
        <end position="610"/>
    </location>
</feature>
<comment type="subcellular location">
    <subcellularLocation>
        <location evidence="1">Membrane</location>
    </subcellularLocation>
</comment>
<dbReference type="FunFam" id="2.130.10.10:FF:000013">
    <property type="entry name" value="semaphorin-6D isoform X2"/>
    <property type="match status" value="1"/>
</dbReference>
<keyword evidence="3" id="KW-1015">Disulfide bond</keyword>
<organism evidence="10 11">
    <name type="scientific">Hymenochirus boettgeri</name>
    <name type="common">Congo dwarf clawed frog</name>
    <dbReference type="NCBI Taxonomy" id="247094"/>
    <lineage>
        <taxon>Eukaryota</taxon>
        <taxon>Metazoa</taxon>
        <taxon>Chordata</taxon>
        <taxon>Craniata</taxon>
        <taxon>Vertebrata</taxon>
        <taxon>Euteleostomi</taxon>
        <taxon>Amphibia</taxon>
        <taxon>Batrachia</taxon>
        <taxon>Anura</taxon>
        <taxon>Pipoidea</taxon>
        <taxon>Pipidae</taxon>
        <taxon>Pipinae</taxon>
        <taxon>Hymenochirus</taxon>
    </lineage>
</organism>
<evidence type="ECO:0000256" key="4">
    <source>
        <dbReference type="ARBA" id="ARBA00023180"/>
    </source>
</evidence>
<dbReference type="Pfam" id="PF01403">
    <property type="entry name" value="Sema"/>
    <property type="match status" value="1"/>
</dbReference>
<comment type="caution">
    <text evidence="10">The sequence shown here is derived from an EMBL/GenBank/DDBJ whole genome shotgun (WGS) entry which is preliminary data.</text>
</comment>
<evidence type="ECO:0000259" key="9">
    <source>
        <dbReference type="PROSITE" id="PS51004"/>
    </source>
</evidence>
<evidence type="ECO:0000256" key="7">
    <source>
        <dbReference type="SAM" id="Phobius"/>
    </source>
</evidence>
<feature type="signal peptide" evidence="8">
    <location>
        <begin position="1"/>
        <end position="20"/>
    </location>
</feature>
<dbReference type="InterPro" id="IPR036352">
    <property type="entry name" value="Semap_dom_sf"/>
</dbReference>
<dbReference type="Pfam" id="PF01437">
    <property type="entry name" value="PSI"/>
    <property type="match status" value="1"/>
</dbReference>
<sequence length="1009" mass="113160">MTTCAVSVWLLLVTVCVASAVSFPEDDEPVNVVDYHYSRQYPVFRGRPSSNDSQHSLDFQLMLKIRDTLYVAGRDQVYAVNLNEVQKTEIIPSRRLTWRSGQADRKNCAMKGKHKDECHNYIKVFVPRSDEMVFVCGTNAFNPMCRYYRLNTLEYDGEEISGLARCPFDARQTNVALFADGKLYSATMADFQASDAVIYRSMGDGFALRTIKYDSKWLKEPHFLHAVEYGSFIYFFFREIAVEHNNLGKAVHSRVARICKNDLGGSQRVLEKHWTSFVKARLNCSVPGDSFFYFDVLQSITDLIEINGIPTVVGVFTTQLNSIPGSAVCAFSMDDIEKVFRGRFKEQKTPDSVWTAVPEDKVPKPRPGCCARHGFGEGYRASTEFPDETLSFIKSHPLMDLAVPSVTEEPWFTKTRVRYRLTAVAVDHLAGPYLNYTVMFVGSEAGVVLKILAKTNPFSLNDSVLLEEIDAYNRAKCSGNSIEDRKVISLQMDRDHHALFVAFPGCIVRLPLSRCDRYGSCKKSCIGARDPYCGWLNHESCGRVQPGMFFGYEQDVEYGNTVQLGDCHGVRWEVQSGESNQMVHMNVLITCVLAAFVLGAFIAGVIVYCYREMFVRKTRKMHKDAESAQSCTDSSGSFAKLNGLFDSPVKEYQQNIDSPKHYTNILTSRKELPPNGETKSMMMMENQGQPPELAALPTPESTPVLHQKSLQPIKNQWEKTHNNLNISRKETPLKSPQFFPSSPPPHSPLAHGQIPSAVVLPNATHDYNTSFSNSNGHKSEKKVHNLDHSLVKPSSKRDHRRSVDSRNTLNDFLKQLNESTGGPKPLMTDIQVAHQSGHPAPHQTLMLDTMGNMSEVPPKVPNREASLYSPSSTLPRNSPTKRVDVPSASNGQMTPLETQRNYHKNSSQRHSISALPKNINSPNGVLLSRQQSINRGGYIPPSTRVDYMQGTPIIVHQQTSLSRQSSYTGHGTLPRMGIKRTTSIKPDVPPKPSFSSQNTSVRQLNKYSY</sequence>
<keyword evidence="8" id="KW-0732">Signal</keyword>
<dbReference type="InterPro" id="IPR027231">
    <property type="entry name" value="Semaphorin"/>
</dbReference>
<keyword evidence="4" id="KW-0325">Glycoprotein</keyword>
<dbReference type="PANTHER" id="PTHR11036:SF65">
    <property type="entry name" value="SEMAPHORIN-6D"/>
    <property type="match status" value="1"/>
</dbReference>
<dbReference type="InterPro" id="IPR002165">
    <property type="entry name" value="Plexin_repeat"/>
</dbReference>
<gene>
    <name evidence="10" type="ORF">GDO86_006304</name>
</gene>
<dbReference type="GO" id="GO:0045499">
    <property type="term" value="F:chemorepellent activity"/>
    <property type="evidence" value="ECO:0007669"/>
    <property type="project" value="TreeGrafter"/>
</dbReference>
<dbReference type="PANTHER" id="PTHR11036">
    <property type="entry name" value="SEMAPHORIN"/>
    <property type="match status" value="1"/>
</dbReference>
<dbReference type="GO" id="GO:0030335">
    <property type="term" value="P:positive regulation of cell migration"/>
    <property type="evidence" value="ECO:0007669"/>
    <property type="project" value="TreeGrafter"/>
</dbReference>
<dbReference type="SUPFAM" id="SSF101912">
    <property type="entry name" value="Sema domain"/>
    <property type="match status" value="1"/>
</dbReference>
<feature type="region of interest" description="Disordered" evidence="6">
    <location>
        <begin position="958"/>
        <end position="1009"/>
    </location>
</feature>
<dbReference type="GO" id="GO:0005886">
    <property type="term" value="C:plasma membrane"/>
    <property type="evidence" value="ECO:0007669"/>
    <property type="project" value="TreeGrafter"/>
</dbReference>
<dbReference type="GO" id="GO:0001755">
    <property type="term" value="P:neural crest cell migration"/>
    <property type="evidence" value="ECO:0007669"/>
    <property type="project" value="TreeGrafter"/>
</dbReference>
<keyword evidence="2 7" id="KW-0472">Membrane</keyword>
<dbReference type="InterPro" id="IPR015943">
    <property type="entry name" value="WD40/YVTN_repeat-like_dom_sf"/>
</dbReference>